<dbReference type="PANTHER" id="PTHR13633:SF3">
    <property type="entry name" value="MITOCHONDRIAL TRANSCRIPTION RESCUE FACTOR 1"/>
    <property type="match status" value="1"/>
</dbReference>
<keyword evidence="4" id="KW-1185">Reference proteome</keyword>
<dbReference type="EMBL" id="CP018906">
    <property type="protein sequence ID" value="AQW20572.1"/>
    <property type="molecule type" value="Genomic_DNA"/>
</dbReference>
<dbReference type="PANTHER" id="PTHR13633">
    <property type="entry name" value="MITOCHONDRIAL TRANSCRIPTION RESCUE FACTOR 1"/>
    <property type="match status" value="1"/>
</dbReference>
<dbReference type="Proteomes" id="UP000030361">
    <property type="component" value="Chromosome"/>
</dbReference>
<evidence type="ECO:0000259" key="2">
    <source>
        <dbReference type="SMART" id="SM00363"/>
    </source>
</evidence>
<evidence type="ECO:0000313" key="4">
    <source>
        <dbReference type="Proteomes" id="UP000030361"/>
    </source>
</evidence>
<dbReference type="InterPro" id="IPR036986">
    <property type="entry name" value="S4_RNA-bd_sf"/>
</dbReference>
<dbReference type="Pfam" id="PF17774">
    <property type="entry name" value="YlmH_RBD"/>
    <property type="match status" value="1"/>
</dbReference>
<dbReference type="Gene3D" id="3.10.290.10">
    <property type="entry name" value="RNA-binding S4 domain"/>
    <property type="match status" value="1"/>
</dbReference>
<reference evidence="3 4" key="1">
    <citation type="journal article" date="2015" name="Genome Announc.">
        <title>Genome Sequence of Lactobacillus curieae CCTCC M 2011381T, a Novel Producer of Gamma-aminobutyric Acid.</title>
        <authorList>
            <person name="Wang Y."/>
            <person name="Wang Y."/>
            <person name="Lang C."/>
            <person name="Wei D."/>
            <person name="Xu P."/>
            <person name="Xie J."/>
        </authorList>
    </citation>
    <scope>NUCLEOTIDE SEQUENCE [LARGE SCALE GENOMIC DNA]</scope>
    <source>
        <strain evidence="3 4">CCTCC M 2011381</strain>
    </source>
</reference>
<dbReference type="InterPro" id="IPR012677">
    <property type="entry name" value="Nucleotide-bd_a/b_plait_sf"/>
</dbReference>
<sequence>MVELNISQHFRPEEQEFLESVEDICGRAENEYRPILTDFLNPREMYIFEAIANRFDSVSYKFFGGHQGAEMKRALVYPDYFEPTDDDFHITAFLIDYPTKFATLSHGQILGTVMGSGINRDVIGDIITDGETWQFMCEAEMGDYLQQQIEKIGKIKVKLKPIDVDQLIFPVDESEEKGASVSSLRLDAIVAEGFNISRHHAKELVEGKSVRLNWATAERPDVEVSVSDVVSVRKFGRISVRDVAGITKKGKIRIVMNILKRNK</sequence>
<organism evidence="3 4">
    <name type="scientific">Lentilactobacillus curieae</name>
    <dbReference type="NCBI Taxonomy" id="1138822"/>
    <lineage>
        <taxon>Bacteria</taxon>
        <taxon>Bacillati</taxon>
        <taxon>Bacillota</taxon>
        <taxon>Bacilli</taxon>
        <taxon>Lactobacillales</taxon>
        <taxon>Lactobacillaceae</taxon>
        <taxon>Lentilactobacillus</taxon>
    </lineage>
</organism>
<keyword evidence="1" id="KW-0694">RNA-binding</keyword>
<name>A0A1S6QG43_9LACO</name>
<dbReference type="OrthoDB" id="9812787at2"/>
<dbReference type="SUPFAM" id="SSF55174">
    <property type="entry name" value="Alpha-L RNA-binding motif"/>
    <property type="match status" value="1"/>
</dbReference>
<dbReference type="GO" id="GO:0003723">
    <property type="term" value="F:RNA binding"/>
    <property type="evidence" value="ECO:0007669"/>
    <property type="project" value="UniProtKB-KW"/>
</dbReference>
<dbReference type="eggNOG" id="COG2302">
    <property type="taxonomic scope" value="Bacteria"/>
</dbReference>
<dbReference type="InterPro" id="IPR048443">
    <property type="entry name" value="RqcP2_N"/>
</dbReference>
<dbReference type="Pfam" id="PF21278">
    <property type="entry name" value="YlmH_1st"/>
    <property type="match status" value="1"/>
</dbReference>
<dbReference type="SMART" id="SM00363">
    <property type="entry name" value="S4"/>
    <property type="match status" value="1"/>
</dbReference>
<dbReference type="RefSeq" id="WP_035168567.1">
    <property type="nucleotide sequence ID" value="NZ_CP018906.1"/>
</dbReference>
<gene>
    <name evidence="3" type="ORF">PL11_000780</name>
</gene>
<evidence type="ECO:0000313" key="3">
    <source>
        <dbReference type="EMBL" id="AQW20572.1"/>
    </source>
</evidence>
<accession>A0A1S6QG43</accession>
<protein>
    <submittedName>
        <fullName evidence="3">RNA-binding protein</fullName>
    </submittedName>
</protein>
<dbReference type="Gene3D" id="3.30.70.330">
    <property type="match status" value="1"/>
</dbReference>
<dbReference type="InterPro" id="IPR040591">
    <property type="entry name" value="RqcP2_RBD"/>
</dbReference>
<evidence type="ECO:0000256" key="1">
    <source>
        <dbReference type="PROSITE-ProRule" id="PRU00182"/>
    </source>
</evidence>
<dbReference type="Pfam" id="PF01479">
    <property type="entry name" value="S4"/>
    <property type="match status" value="1"/>
</dbReference>
<dbReference type="InterPro" id="IPR002942">
    <property type="entry name" value="S4_RNA-bd"/>
</dbReference>
<dbReference type="PROSITE" id="PS50889">
    <property type="entry name" value="S4"/>
    <property type="match status" value="1"/>
</dbReference>
<feature type="domain" description="RNA-binding S4" evidence="2">
    <location>
        <begin position="184"/>
        <end position="241"/>
    </location>
</feature>
<dbReference type="AlphaFoldDB" id="A0A1S6QG43"/>
<proteinExistence type="predicted"/>
<dbReference type="Gene3D" id="3.30.1370.160">
    <property type="match status" value="1"/>
</dbReference>
<dbReference type="KEGG" id="lcu:PL11_000780"/>